<keyword evidence="2" id="KW-1185">Reference proteome</keyword>
<organism evidence="1 2">
    <name type="scientific">Fulvimarina manganoxydans</name>
    <dbReference type="NCBI Taxonomy" id="937218"/>
    <lineage>
        <taxon>Bacteria</taxon>
        <taxon>Pseudomonadati</taxon>
        <taxon>Pseudomonadota</taxon>
        <taxon>Alphaproteobacteria</taxon>
        <taxon>Hyphomicrobiales</taxon>
        <taxon>Aurantimonadaceae</taxon>
        <taxon>Fulvimarina</taxon>
    </lineage>
</organism>
<dbReference type="Proteomes" id="UP000192656">
    <property type="component" value="Unassembled WGS sequence"/>
</dbReference>
<gene>
    <name evidence="1" type="ORF">SAMN06297251_1017</name>
</gene>
<accession>A0A1W1Y7U8</accession>
<dbReference type="OrthoDB" id="8420639at2"/>
<name>A0A1W1Y7U8_9HYPH</name>
<protein>
    <submittedName>
        <fullName evidence="1">Uncharacterized protein</fullName>
    </submittedName>
</protein>
<proteinExistence type="predicted"/>
<dbReference type="RefSeq" id="WP_084407737.1">
    <property type="nucleotide sequence ID" value="NZ_FWXR01000001.1"/>
</dbReference>
<evidence type="ECO:0000313" key="2">
    <source>
        <dbReference type="Proteomes" id="UP000192656"/>
    </source>
</evidence>
<dbReference type="EMBL" id="FWXR01000001">
    <property type="protein sequence ID" value="SMC32227.1"/>
    <property type="molecule type" value="Genomic_DNA"/>
</dbReference>
<evidence type="ECO:0000313" key="1">
    <source>
        <dbReference type="EMBL" id="SMC32227.1"/>
    </source>
</evidence>
<reference evidence="1 2" key="1">
    <citation type="submission" date="2017-04" db="EMBL/GenBank/DDBJ databases">
        <authorList>
            <person name="Afonso C.L."/>
            <person name="Miller P.J."/>
            <person name="Scott M.A."/>
            <person name="Spackman E."/>
            <person name="Goraichik I."/>
            <person name="Dimitrov K.M."/>
            <person name="Suarez D.L."/>
            <person name="Swayne D.E."/>
        </authorList>
    </citation>
    <scope>NUCLEOTIDE SEQUENCE [LARGE SCALE GENOMIC DNA]</scope>
    <source>
        <strain evidence="1 2">CGMCC 1.10972</strain>
    </source>
</reference>
<sequence>MTEDRDPDIRTDDPTHYRFLALVKRLAGGIYVEETMYVLGVAKRTAERWLGGKPVPDPVIERMEEAAPLVEDFQRDLHALVGRHREAGLSEHLMRLRMRQYSKTLAETPEKDDG</sequence>
<dbReference type="AlphaFoldDB" id="A0A1W1Y7U8"/>
<dbReference type="STRING" id="937218.SAMN06297251_1017"/>